<feature type="region of interest" description="Disordered" evidence="1">
    <location>
        <begin position="263"/>
        <end position="354"/>
    </location>
</feature>
<keyword evidence="3" id="KW-1185">Reference proteome</keyword>
<feature type="compositionally biased region" description="Polar residues" evidence="1">
    <location>
        <begin position="546"/>
        <end position="555"/>
    </location>
</feature>
<organism evidence="2 3">
    <name type="scientific">Macrolepiota fuliginosa MF-IS2</name>
    <dbReference type="NCBI Taxonomy" id="1400762"/>
    <lineage>
        <taxon>Eukaryota</taxon>
        <taxon>Fungi</taxon>
        <taxon>Dikarya</taxon>
        <taxon>Basidiomycota</taxon>
        <taxon>Agaricomycotina</taxon>
        <taxon>Agaricomycetes</taxon>
        <taxon>Agaricomycetidae</taxon>
        <taxon>Agaricales</taxon>
        <taxon>Agaricineae</taxon>
        <taxon>Agaricaceae</taxon>
        <taxon>Macrolepiota</taxon>
    </lineage>
</organism>
<dbReference type="AlphaFoldDB" id="A0A9P5XB96"/>
<feature type="region of interest" description="Disordered" evidence="1">
    <location>
        <begin position="498"/>
        <end position="555"/>
    </location>
</feature>
<feature type="compositionally biased region" description="Basic and acidic residues" evidence="1">
    <location>
        <begin position="498"/>
        <end position="510"/>
    </location>
</feature>
<feature type="compositionally biased region" description="Basic and acidic residues" evidence="1">
    <location>
        <begin position="467"/>
        <end position="481"/>
    </location>
</feature>
<feature type="compositionally biased region" description="Low complexity" evidence="1">
    <location>
        <begin position="277"/>
        <end position="289"/>
    </location>
</feature>
<feature type="compositionally biased region" description="Basic residues" evidence="1">
    <location>
        <begin position="309"/>
        <end position="318"/>
    </location>
</feature>
<comment type="caution">
    <text evidence="2">The sequence shown here is derived from an EMBL/GenBank/DDBJ whole genome shotgun (WGS) entry which is preliminary data.</text>
</comment>
<feature type="region of interest" description="Disordered" evidence="1">
    <location>
        <begin position="460"/>
        <end position="481"/>
    </location>
</feature>
<dbReference type="OrthoDB" id="2943086at2759"/>
<evidence type="ECO:0000313" key="2">
    <source>
        <dbReference type="EMBL" id="KAF9446146.1"/>
    </source>
</evidence>
<feature type="compositionally biased region" description="Polar residues" evidence="1">
    <location>
        <begin position="511"/>
        <end position="522"/>
    </location>
</feature>
<sequence>MDSQGRNHQNEPTPAVEDEWEIVSANWWHTPFTSVSWSYEPEKAPQGIVCAKPPHYHLSLYNQPDQGPFQKEGNAGEISRTPGEWHSASSCRIVGEDNQLSEELIGVKDASDVMKMYEKAVGFDYSPCPESCLEDADKKTEPHPQVSEMDVKMGKQRWDELVGDLLGGVSLQDLLEEAREKPMSTRQPFGRQLTLPGTRVDYFSRPSTPKPFRLNPSASSFVPLGSPTSTFSSSSYSSISSESSDRSGLFSFPLLNSSLPLPTPNKDLQGYMNSLPSRSRTASSDSSTAGNDRPSSNFLPPFLFEPANQRRRPARTSRTRAIVDQLRSQHHQDVTPSSVPSQNSSPTVSDFGGNNLNLTKSQVTVPEDGVIGSRADTYSTAPILEEEQSYSERVDAVSWNDNVEGWTIPPVPVPVDPETKRTRSKELLMTLRRRTDSQSSNATSATSLLGARSLGVVSASTPSVISEPERLVESPEPTEHTLAEEEANFSHFEEKDGWVERPDQSQDENSRNFLSTPHHSSQGSISSTLSNSPSSPGSTSTHLSNHAQGQRNTRSQTHLPYAHALPAPKYPTGYFPNPAPGMPYTLLGLPLSMSMNMPIPMSMAGIPMAMTMGTPHVTVQTPMPVPMQVPVQVPVQTMQYSTLMHLRIMQQMQMMRNSMGMSAGVGMAGAGVTR</sequence>
<accession>A0A9P5XB96</accession>
<feature type="region of interest" description="Disordered" evidence="1">
    <location>
        <begin position="179"/>
        <end position="216"/>
    </location>
</feature>
<feature type="compositionally biased region" description="Polar residues" evidence="1">
    <location>
        <begin position="334"/>
        <end position="354"/>
    </location>
</feature>
<dbReference type="EMBL" id="MU151261">
    <property type="protein sequence ID" value="KAF9446146.1"/>
    <property type="molecule type" value="Genomic_DNA"/>
</dbReference>
<name>A0A9P5XB96_9AGAR</name>
<reference evidence="2" key="1">
    <citation type="submission" date="2020-11" db="EMBL/GenBank/DDBJ databases">
        <authorList>
            <consortium name="DOE Joint Genome Institute"/>
            <person name="Ahrendt S."/>
            <person name="Riley R."/>
            <person name="Andreopoulos W."/>
            <person name="Labutti K."/>
            <person name="Pangilinan J."/>
            <person name="Ruiz-Duenas F.J."/>
            <person name="Barrasa J.M."/>
            <person name="Sanchez-Garcia M."/>
            <person name="Camarero S."/>
            <person name="Miyauchi S."/>
            <person name="Serrano A."/>
            <person name="Linde D."/>
            <person name="Babiker R."/>
            <person name="Drula E."/>
            <person name="Ayuso-Fernandez I."/>
            <person name="Pacheco R."/>
            <person name="Padilla G."/>
            <person name="Ferreira P."/>
            <person name="Barriuso J."/>
            <person name="Kellner H."/>
            <person name="Castanera R."/>
            <person name="Alfaro M."/>
            <person name="Ramirez L."/>
            <person name="Pisabarro A.G."/>
            <person name="Kuo A."/>
            <person name="Tritt A."/>
            <person name="Lipzen A."/>
            <person name="He G."/>
            <person name="Yan M."/>
            <person name="Ng V."/>
            <person name="Cullen D."/>
            <person name="Martin F."/>
            <person name="Rosso M.-N."/>
            <person name="Henrissat B."/>
            <person name="Hibbett D."/>
            <person name="Martinez A.T."/>
            <person name="Grigoriev I.V."/>
        </authorList>
    </citation>
    <scope>NUCLEOTIDE SEQUENCE</scope>
    <source>
        <strain evidence="2">MF-IS2</strain>
    </source>
</reference>
<evidence type="ECO:0000313" key="3">
    <source>
        <dbReference type="Proteomes" id="UP000807342"/>
    </source>
</evidence>
<proteinExistence type="predicted"/>
<gene>
    <name evidence="2" type="ORF">P691DRAFT_225369</name>
</gene>
<evidence type="ECO:0000256" key="1">
    <source>
        <dbReference type="SAM" id="MobiDB-lite"/>
    </source>
</evidence>
<feature type="compositionally biased region" description="Low complexity" evidence="1">
    <location>
        <begin position="523"/>
        <end position="545"/>
    </location>
</feature>
<dbReference type="Proteomes" id="UP000807342">
    <property type="component" value="Unassembled WGS sequence"/>
</dbReference>
<protein>
    <submittedName>
        <fullName evidence="2">Uncharacterized protein</fullName>
    </submittedName>
</protein>